<dbReference type="EMBL" id="CBXV010000004">
    <property type="protein sequence ID" value="CDM65364.1"/>
    <property type="molecule type" value="Genomic_DNA"/>
</dbReference>
<name>A0A0B6WYI1_9BACT</name>
<organism evidence="5 6">
    <name type="scientific">Pyrinomonas methylaliphatogenes</name>
    <dbReference type="NCBI Taxonomy" id="454194"/>
    <lineage>
        <taxon>Bacteria</taxon>
        <taxon>Pseudomonadati</taxon>
        <taxon>Acidobacteriota</taxon>
        <taxon>Blastocatellia</taxon>
        <taxon>Blastocatellales</taxon>
        <taxon>Pyrinomonadaceae</taxon>
        <taxon>Pyrinomonas</taxon>
    </lineage>
</organism>
<evidence type="ECO:0000256" key="4">
    <source>
        <dbReference type="SAM" id="SignalP"/>
    </source>
</evidence>
<dbReference type="Gene3D" id="1.25.40.10">
    <property type="entry name" value="Tetratricopeptide repeat domain"/>
    <property type="match status" value="3"/>
</dbReference>
<dbReference type="Pfam" id="PF13432">
    <property type="entry name" value="TPR_16"/>
    <property type="match status" value="3"/>
</dbReference>
<evidence type="ECO:0000313" key="5">
    <source>
        <dbReference type="EMBL" id="CDM65364.1"/>
    </source>
</evidence>
<dbReference type="Proteomes" id="UP000031518">
    <property type="component" value="Unassembled WGS sequence"/>
</dbReference>
<feature type="repeat" description="TPR" evidence="3">
    <location>
        <begin position="531"/>
        <end position="564"/>
    </location>
</feature>
<dbReference type="InterPro" id="IPR011990">
    <property type="entry name" value="TPR-like_helical_dom_sf"/>
</dbReference>
<dbReference type="SUPFAM" id="SSF48452">
    <property type="entry name" value="TPR-like"/>
    <property type="match status" value="2"/>
</dbReference>
<dbReference type="PANTHER" id="PTHR44186:SF1">
    <property type="entry name" value="BARDET-BIEDL SYNDROME 4 PROTEIN"/>
    <property type="match status" value="1"/>
</dbReference>
<dbReference type="InterPro" id="IPR019734">
    <property type="entry name" value="TPR_rpt"/>
</dbReference>
<dbReference type="SMART" id="SM00028">
    <property type="entry name" value="TPR"/>
    <property type="match status" value="5"/>
</dbReference>
<dbReference type="STRING" id="454194.PYK22_01362"/>
<evidence type="ECO:0000256" key="2">
    <source>
        <dbReference type="ARBA" id="ARBA00022803"/>
    </source>
</evidence>
<gene>
    <name evidence="5" type="ORF">PYK22_01362</name>
</gene>
<dbReference type="OrthoDB" id="108535at2"/>
<dbReference type="PROSITE" id="PS50293">
    <property type="entry name" value="TPR_REGION"/>
    <property type="match status" value="1"/>
</dbReference>
<dbReference type="AlphaFoldDB" id="A0A0B6WYI1"/>
<dbReference type="Gene3D" id="3.40.50.10610">
    <property type="entry name" value="ABC-type transport auxiliary lipoprotein component"/>
    <property type="match status" value="1"/>
</dbReference>
<dbReference type="PROSITE" id="PS50005">
    <property type="entry name" value="TPR"/>
    <property type="match status" value="3"/>
</dbReference>
<dbReference type="Pfam" id="PF07719">
    <property type="entry name" value="TPR_2"/>
    <property type="match status" value="1"/>
</dbReference>
<proteinExistence type="predicted"/>
<accession>A0A0B6WYI1</accession>
<dbReference type="RefSeq" id="WP_041975349.1">
    <property type="nucleotide sequence ID" value="NZ_CBXV010000004.1"/>
</dbReference>
<evidence type="ECO:0000256" key="1">
    <source>
        <dbReference type="ARBA" id="ARBA00022737"/>
    </source>
</evidence>
<keyword evidence="4" id="KW-0732">Signal</keyword>
<reference evidence="5 6" key="1">
    <citation type="submission" date="2013-12" db="EMBL/GenBank/DDBJ databases">
        <authorList>
            <person name="Stott M."/>
        </authorList>
    </citation>
    <scope>NUCLEOTIDE SEQUENCE [LARGE SCALE GENOMIC DNA]</scope>
    <source>
        <strain evidence="5 6">K22</strain>
    </source>
</reference>
<evidence type="ECO:0000313" key="6">
    <source>
        <dbReference type="Proteomes" id="UP000031518"/>
    </source>
</evidence>
<keyword evidence="6" id="KW-1185">Reference proteome</keyword>
<feature type="repeat" description="TPR" evidence="3">
    <location>
        <begin position="497"/>
        <end position="530"/>
    </location>
</feature>
<dbReference type="PANTHER" id="PTHR44186">
    <property type="match status" value="1"/>
</dbReference>
<reference evidence="5 6" key="2">
    <citation type="submission" date="2015-01" db="EMBL/GenBank/DDBJ databases">
        <title>Complete genome sequence of Pyrinomonas methylaliphatogenes type strain K22T.</title>
        <authorList>
            <person name="Lee K.C.Y."/>
            <person name="Power J.F."/>
            <person name="Dunfield P.F."/>
            <person name="Morgan X.C."/>
            <person name="Huttenhower C."/>
            <person name="Stott M.B."/>
        </authorList>
    </citation>
    <scope>NUCLEOTIDE SEQUENCE [LARGE SCALE GENOMIC DNA]</scope>
    <source>
        <strain evidence="5 6">K22</strain>
    </source>
</reference>
<sequence precursor="true">MKRLLNAVSILSLCFYLASRIAVAQTSGSDTVLVLPFENTSNFKEYNWIGESFVDALSELLSVPGLRVVASDERELIYQRLRLPLTVIPTRATAIKIGREAQATLVVYGAYRVTPVQGENAPAEIQGTARVIRVNEGRLLGEQLADGRWASQQFDFGGPLKTLQAMQGRLAYQILYQRDKAFPFSLNQFIERATKVPARAFESYVKGTLTTDPEKKKAYLQNALLEYARVNGGATYTQAAFELGQFYFERQDWKEAAEYLSRLQKRDRHYAEAAFYAAIAYWRMNDLTRALGALLPLTTETRMKSVYNNAGAISIQAARSEAKVEERDRLLKQGAALLQRASESAPEDPLVRFNYAYALLLLGKYAEAADQLRPVITANPRDGEALFLFAKALEKMGKAEAANSADNESRRFLPAYARWQTEWLRSQTLSQVPLRLYQNFNRLDYYDAARDRLAQDEGTNVDAKNLLAKARELYAAGRDDEALPELRRALTIEPMSAEAYLILGYIHQRRGDLDAAVSALRTAIFWNPRLIEAHIALGRIFLDRGDRAQAMTYAKNALQIDPNNPEAIALQRQVETGIK</sequence>
<feature type="chain" id="PRO_5002110385" evidence="4">
    <location>
        <begin position="25"/>
        <end position="579"/>
    </location>
</feature>
<protein>
    <submittedName>
        <fullName evidence="5">Tetratricopeptide repeat</fullName>
    </submittedName>
</protein>
<evidence type="ECO:0000256" key="3">
    <source>
        <dbReference type="PROSITE-ProRule" id="PRU00339"/>
    </source>
</evidence>
<feature type="repeat" description="TPR" evidence="3">
    <location>
        <begin position="237"/>
        <end position="270"/>
    </location>
</feature>
<feature type="signal peptide" evidence="4">
    <location>
        <begin position="1"/>
        <end position="24"/>
    </location>
</feature>
<keyword evidence="1" id="KW-0677">Repeat</keyword>
<dbReference type="InterPro" id="IPR013105">
    <property type="entry name" value="TPR_2"/>
</dbReference>
<keyword evidence="2 3" id="KW-0802">TPR repeat</keyword>